<dbReference type="Gene3D" id="3.10.28.10">
    <property type="entry name" value="Homing endonucleases"/>
    <property type="match status" value="1"/>
</dbReference>
<proteinExistence type="predicted"/>
<sequence length="406" mass="44747">MIMLLHSSPKRIPAVLFTWFGRGCYLCSTCRVDLGTHPGLEHRIRRLKAFLGKLRWPDISHFQAFNQDYKLPMHVKNNSSECQVPSKAQLQYAAGFSDGDGCVSTMSRGGCRLSICQSSSHGEALLLFYGAFGGSILCERGGVGSKKPTITWTVFGAAAQKAATALVNVSYAKHSQLQIAANWPSCKLERKEQAAIMKSSKRIQTTAPLDVDCSWAYFAGFFDAEGCISIVPTRLGVGLRIDQKHAAVLHHVLCFLKREGHTPGAGISQSRGCSTLAISQDQVSKVILRQLLAAGLLVKKASAEVALSMGVISHSETRTKMAELVGYQSRYYRLDADGCQRARNICRIQSKIWYVGSRGRIHDAHILQEQLAVLKQQHSLLNAEARMHLLRKDIRSLLNAKNTQHA</sequence>
<evidence type="ECO:0000313" key="2">
    <source>
        <dbReference type="EMBL" id="CAE8649780.1"/>
    </source>
</evidence>
<dbReference type="SUPFAM" id="SSF55608">
    <property type="entry name" value="Homing endonucleases"/>
    <property type="match status" value="2"/>
</dbReference>
<accession>A0A813II37</accession>
<gene>
    <name evidence="2" type="ORF">PGLA2088_LOCUS7728</name>
</gene>
<name>A0A813II37_POLGL</name>
<dbReference type="AlphaFoldDB" id="A0A813II37"/>
<evidence type="ECO:0000256" key="1">
    <source>
        <dbReference type="SAM" id="Coils"/>
    </source>
</evidence>
<organism evidence="2 3">
    <name type="scientific">Polarella glacialis</name>
    <name type="common">Dinoflagellate</name>
    <dbReference type="NCBI Taxonomy" id="89957"/>
    <lineage>
        <taxon>Eukaryota</taxon>
        <taxon>Sar</taxon>
        <taxon>Alveolata</taxon>
        <taxon>Dinophyceae</taxon>
        <taxon>Suessiales</taxon>
        <taxon>Suessiaceae</taxon>
        <taxon>Polarella</taxon>
    </lineage>
</organism>
<protein>
    <recommendedName>
        <fullName evidence="4">LAGLIDADG endonuclease</fullName>
    </recommendedName>
</protein>
<keyword evidence="1" id="KW-0175">Coiled coil</keyword>
<feature type="coiled-coil region" evidence="1">
    <location>
        <begin position="364"/>
        <end position="400"/>
    </location>
</feature>
<evidence type="ECO:0000313" key="3">
    <source>
        <dbReference type="Proteomes" id="UP000626109"/>
    </source>
</evidence>
<dbReference type="InterPro" id="IPR027434">
    <property type="entry name" value="Homing_endonucl"/>
</dbReference>
<dbReference type="EMBL" id="CAJNNW010008148">
    <property type="protein sequence ID" value="CAE8649780.1"/>
    <property type="molecule type" value="Genomic_DNA"/>
</dbReference>
<evidence type="ECO:0008006" key="4">
    <source>
        <dbReference type="Google" id="ProtNLM"/>
    </source>
</evidence>
<reference evidence="2" key="1">
    <citation type="submission" date="2021-02" db="EMBL/GenBank/DDBJ databases">
        <authorList>
            <person name="Dougan E. K."/>
            <person name="Rhodes N."/>
            <person name="Thang M."/>
            <person name="Chan C."/>
        </authorList>
    </citation>
    <scope>NUCLEOTIDE SEQUENCE</scope>
</reference>
<comment type="caution">
    <text evidence="2">The sequence shown here is derived from an EMBL/GenBank/DDBJ whole genome shotgun (WGS) entry which is preliminary data.</text>
</comment>
<dbReference type="Proteomes" id="UP000626109">
    <property type="component" value="Unassembled WGS sequence"/>
</dbReference>